<feature type="active site" description="Proton donor" evidence="1">
    <location>
        <position position="42"/>
    </location>
</feature>
<proteinExistence type="predicted"/>
<evidence type="ECO:0000256" key="1">
    <source>
        <dbReference type="PIRSR" id="PIRSR615527-1"/>
    </source>
</evidence>
<reference evidence="2 3" key="1">
    <citation type="submission" date="2024-05" db="EMBL/GenBank/DDBJ databases">
        <title>Haplotype-resolved chromosome-level genome assembly of Huyou (Citrus changshanensis).</title>
        <authorList>
            <person name="Miao C."/>
            <person name="Chen W."/>
            <person name="Wu Y."/>
            <person name="Wang L."/>
            <person name="Zhao S."/>
            <person name="Grierson D."/>
            <person name="Xu C."/>
            <person name="Chen K."/>
        </authorList>
    </citation>
    <scope>NUCLEOTIDE SEQUENCE [LARGE SCALE GENOMIC DNA]</scope>
    <source>
        <strain evidence="2">01-14</strain>
        <tissue evidence="2">Leaf</tissue>
    </source>
</reference>
<sequence>MQANQELAKFFKILTTSVDEYNKVYVLTVQAYNYHVTAFQWHPERMKKLSVNEELSVIMHDRNTYVHGEKNNNPSKFSF</sequence>
<name>A0AAP0Q9T7_9ROSI</name>
<organism evidence="2 3">
    <name type="scientific">Citrus x changshan-huyou</name>
    <dbReference type="NCBI Taxonomy" id="2935761"/>
    <lineage>
        <taxon>Eukaryota</taxon>
        <taxon>Viridiplantae</taxon>
        <taxon>Streptophyta</taxon>
        <taxon>Embryophyta</taxon>
        <taxon>Tracheophyta</taxon>
        <taxon>Spermatophyta</taxon>
        <taxon>Magnoliopsida</taxon>
        <taxon>eudicotyledons</taxon>
        <taxon>Gunneridae</taxon>
        <taxon>Pentapetalae</taxon>
        <taxon>rosids</taxon>
        <taxon>malvids</taxon>
        <taxon>Sapindales</taxon>
        <taxon>Rutaceae</taxon>
        <taxon>Aurantioideae</taxon>
        <taxon>Citrus</taxon>
    </lineage>
</organism>
<protein>
    <recommendedName>
        <fullName evidence="4">Glutamine amidotransferase domain-containing protein</fullName>
    </recommendedName>
</protein>
<dbReference type="InterPro" id="IPR029062">
    <property type="entry name" value="Class_I_gatase-like"/>
</dbReference>
<dbReference type="EMBL" id="JBCGBO010000025">
    <property type="protein sequence ID" value="KAK9175369.1"/>
    <property type="molecule type" value="Genomic_DNA"/>
</dbReference>
<dbReference type="InterPro" id="IPR015527">
    <property type="entry name" value="Pept_C26_g-glut_hydrolase"/>
</dbReference>
<keyword evidence="3" id="KW-1185">Reference proteome</keyword>
<dbReference type="PANTHER" id="PTHR11315">
    <property type="entry name" value="PROTEASE FAMILY C26 GAMMA-GLUTAMYL HYDROLASE"/>
    <property type="match status" value="1"/>
</dbReference>
<gene>
    <name evidence="2" type="ORF">WN944_027375</name>
</gene>
<dbReference type="PANTHER" id="PTHR11315:SF0">
    <property type="entry name" value="FOLATE GAMMA-GLUTAMYL HYDROLASE"/>
    <property type="match status" value="1"/>
</dbReference>
<dbReference type="GO" id="GO:0046900">
    <property type="term" value="P:tetrahydrofolylpolyglutamate metabolic process"/>
    <property type="evidence" value="ECO:0007669"/>
    <property type="project" value="TreeGrafter"/>
</dbReference>
<evidence type="ECO:0008006" key="4">
    <source>
        <dbReference type="Google" id="ProtNLM"/>
    </source>
</evidence>
<dbReference type="AlphaFoldDB" id="A0AAP0Q9T7"/>
<dbReference type="Proteomes" id="UP001428341">
    <property type="component" value="Unassembled WGS sequence"/>
</dbReference>
<comment type="caution">
    <text evidence="2">The sequence shown here is derived from an EMBL/GenBank/DDBJ whole genome shotgun (WGS) entry which is preliminary data.</text>
</comment>
<dbReference type="GO" id="GO:0005773">
    <property type="term" value="C:vacuole"/>
    <property type="evidence" value="ECO:0007669"/>
    <property type="project" value="TreeGrafter"/>
</dbReference>
<dbReference type="Gene3D" id="3.40.50.880">
    <property type="match status" value="1"/>
</dbReference>
<dbReference type="GO" id="GO:0034722">
    <property type="term" value="F:gamma-glutamyl-peptidase activity"/>
    <property type="evidence" value="ECO:0007669"/>
    <property type="project" value="TreeGrafter"/>
</dbReference>
<evidence type="ECO:0000313" key="2">
    <source>
        <dbReference type="EMBL" id="KAK9175369.1"/>
    </source>
</evidence>
<accession>A0AAP0Q9T7</accession>
<evidence type="ECO:0000313" key="3">
    <source>
        <dbReference type="Proteomes" id="UP001428341"/>
    </source>
</evidence>